<gene>
    <name evidence="4" type="primary">LOC100371737</name>
</gene>
<sequence length="383" mass="42785">MNVLRLCIVIAIIAICHCKEEAKSFGITEFRNADDTERIRRSLSRSSLDQDEKQEIVDIHNTLRKSVEPPSSNMQHMFWNDQLADMAQTWAEGCKWEHGQPEMTEDPEYISIGQNMWKGGHTSVPRATQAWDSERKFFHYQDASCDDNQMCGHYTQVVWATSKDVGCGVADCGTYNMIVCNYGPRGNYAGAQPYKTGVSCSECPVPSWCYEALCMPSCPDTRDNECECSIKCDHCGIRHENNCSCTCATGWMGHYCTDQCGNIDDRCANGWYPNWCDDPKHKFVSNKCQMMCGICEPLPEGTTEPVCCDGKQCGNNGDLNAATCTCECTNDYSGDLCEIPVEKSGKKIIQDDDTNISRSAEVTSYTSCIALLVLLVSICRIIE</sequence>
<feature type="domain" description="SCP" evidence="2">
    <location>
        <begin position="51"/>
        <end position="190"/>
    </location>
</feature>
<dbReference type="InterPro" id="IPR035940">
    <property type="entry name" value="CAP_sf"/>
</dbReference>
<dbReference type="PRINTS" id="PR00837">
    <property type="entry name" value="V5TPXLIKE"/>
</dbReference>
<dbReference type="PROSITE" id="PS01009">
    <property type="entry name" value="CRISP_1"/>
    <property type="match status" value="1"/>
</dbReference>
<dbReference type="InterPro" id="IPR001283">
    <property type="entry name" value="CRISP-related"/>
</dbReference>
<dbReference type="InterPro" id="IPR018244">
    <property type="entry name" value="Allrgn_V5/Tpx1_CS"/>
</dbReference>
<keyword evidence="1" id="KW-0732">Signal</keyword>
<dbReference type="SMART" id="SM00198">
    <property type="entry name" value="SCP"/>
    <property type="match status" value="1"/>
</dbReference>
<keyword evidence="3" id="KW-1185">Reference proteome</keyword>
<dbReference type="GeneID" id="100371737"/>
<protein>
    <submittedName>
        <fullName evidence="4">Peptidase inhibitor 15-A-like</fullName>
    </submittedName>
</protein>
<evidence type="ECO:0000256" key="1">
    <source>
        <dbReference type="SAM" id="SignalP"/>
    </source>
</evidence>
<name>A0ABM0ML44_SACKO</name>
<dbReference type="RefSeq" id="XP_006820735.1">
    <property type="nucleotide sequence ID" value="XM_006820672.1"/>
</dbReference>
<dbReference type="SUPFAM" id="SSF55797">
    <property type="entry name" value="PR-1-like"/>
    <property type="match status" value="1"/>
</dbReference>
<organism evidence="3 4">
    <name type="scientific">Saccoglossus kowalevskii</name>
    <name type="common">Acorn worm</name>
    <dbReference type="NCBI Taxonomy" id="10224"/>
    <lineage>
        <taxon>Eukaryota</taxon>
        <taxon>Metazoa</taxon>
        <taxon>Hemichordata</taxon>
        <taxon>Enteropneusta</taxon>
        <taxon>Harrimaniidae</taxon>
        <taxon>Saccoglossus</taxon>
    </lineage>
</organism>
<dbReference type="PANTHER" id="PTHR10334">
    <property type="entry name" value="CYSTEINE-RICH SECRETORY PROTEIN-RELATED"/>
    <property type="match status" value="1"/>
</dbReference>
<evidence type="ECO:0000259" key="2">
    <source>
        <dbReference type="SMART" id="SM00198"/>
    </source>
</evidence>
<reference evidence="4" key="1">
    <citation type="submission" date="2025-08" db="UniProtKB">
        <authorList>
            <consortium name="RefSeq"/>
        </authorList>
    </citation>
    <scope>IDENTIFICATION</scope>
    <source>
        <tissue evidence="4">Testes</tissue>
    </source>
</reference>
<feature type="chain" id="PRO_5045237463" evidence="1">
    <location>
        <begin position="19"/>
        <end position="383"/>
    </location>
</feature>
<evidence type="ECO:0000313" key="4">
    <source>
        <dbReference type="RefSeq" id="XP_006820735.1"/>
    </source>
</evidence>
<proteinExistence type="predicted"/>
<dbReference type="Pfam" id="PF00188">
    <property type="entry name" value="CAP"/>
    <property type="match status" value="1"/>
</dbReference>
<dbReference type="InterPro" id="IPR014044">
    <property type="entry name" value="CAP_dom"/>
</dbReference>
<evidence type="ECO:0000313" key="3">
    <source>
        <dbReference type="Proteomes" id="UP000694865"/>
    </source>
</evidence>
<feature type="signal peptide" evidence="1">
    <location>
        <begin position="1"/>
        <end position="18"/>
    </location>
</feature>
<dbReference type="PROSITE" id="PS01010">
    <property type="entry name" value="CRISP_2"/>
    <property type="match status" value="1"/>
</dbReference>
<dbReference type="Proteomes" id="UP000694865">
    <property type="component" value="Unplaced"/>
</dbReference>
<dbReference type="Gene3D" id="3.40.33.10">
    <property type="entry name" value="CAP"/>
    <property type="match status" value="1"/>
</dbReference>
<accession>A0ABM0ML44</accession>